<feature type="transmembrane region" description="Helical" evidence="2">
    <location>
        <begin position="51"/>
        <end position="74"/>
    </location>
</feature>
<dbReference type="Proteomes" id="UP000317998">
    <property type="component" value="Unassembled WGS sequence"/>
</dbReference>
<keyword evidence="5" id="KW-1185">Reference proteome</keyword>
<dbReference type="AlphaFoldDB" id="A0A542YH63"/>
<dbReference type="InterPro" id="IPR012347">
    <property type="entry name" value="Ferritin-like"/>
</dbReference>
<keyword evidence="2" id="KW-0472">Membrane</keyword>
<sequence>MTASEHEERNDGRNTTSHDGTNTPESATGSAKAKSDHGDGKHPGHGGSAKMYLKFGAILLVSLGLMWVLSMSMVRSIDHFYFNLSNFWMALLMVAAMAIVMLIGMWTMFKSTKTNIALLAGFAVLAVGVFALGRTETFVGNEQFLQSMIPHHSRAILVCEESNITDPEIIELCETIVETQQEEISQMETILDRYASE</sequence>
<reference evidence="4 5" key="1">
    <citation type="submission" date="2019-06" db="EMBL/GenBank/DDBJ databases">
        <title>Sequencing the genomes of 1000 actinobacteria strains.</title>
        <authorList>
            <person name="Klenk H.-P."/>
        </authorList>
    </citation>
    <scope>NUCLEOTIDE SEQUENCE [LARGE SCALE GENOMIC DNA]</scope>
    <source>
        <strain evidence="4 5">DSM 26477</strain>
    </source>
</reference>
<protein>
    <submittedName>
        <fullName evidence="4">DUF305 family protein family protein</fullName>
    </submittedName>
</protein>
<feature type="transmembrane region" description="Helical" evidence="2">
    <location>
        <begin position="86"/>
        <end position="109"/>
    </location>
</feature>
<evidence type="ECO:0000313" key="5">
    <source>
        <dbReference type="Proteomes" id="UP000317998"/>
    </source>
</evidence>
<evidence type="ECO:0000259" key="3">
    <source>
        <dbReference type="Pfam" id="PF03713"/>
    </source>
</evidence>
<organism evidence="4 5">
    <name type="scientific">Homoserinimonas aerilata</name>
    <dbReference type="NCBI Taxonomy" id="1162970"/>
    <lineage>
        <taxon>Bacteria</taxon>
        <taxon>Bacillati</taxon>
        <taxon>Actinomycetota</taxon>
        <taxon>Actinomycetes</taxon>
        <taxon>Micrococcales</taxon>
        <taxon>Microbacteriaceae</taxon>
        <taxon>Homoserinimonas</taxon>
    </lineage>
</organism>
<feature type="compositionally biased region" description="Polar residues" evidence="1">
    <location>
        <begin position="13"/>
        <end position="29"/>
    </location>
</feature>
<accession>A0A542YH63</accession>
<keyword evidence="2" id="KW-0812">Transmembrane</keyword>
<proteinExistence type="predicted"/>
<name>A0A542YH63_9MICO</name>
<dbReference type="Gene3D" id="1.20.1260.10">
    <property type="match status" value="1"/>
</dbReference>
<feature type="domain" description="DUF305" evidence="3">
    <location>
        <begin position="141"/>
        <end position="191"/>
    </location>
</feature>
<evidence type="ECO:0000256" key="2">
    <source>
        <dbReference type="SAM" id="Phobius"/>
    </source>
</evidence>
<dbReference type="Pfam" id="PF03713">
    <property type="entry name" value="DUF305"/>
    <property type="match status" value="1"/>
</dbReference>
<evidence type="ECO:0000256" key="1">
    <source>
        <dbReference type="SAM" id="MobiDB-lite"/>
    </source>
</evidence>
<feature type="compositionally biased region" description="Basic and acidic residues" evidence="1">
    <location>
        <begin position="1"/>
        <end position="12"/>
    </location>
</feature>
<comment type="caution">
    <text evidence="4">The sequence shown here is derived from an EMBL/GenBank/DDBJ whole genome shotgun (WGS) entry which is preliminary data.</text>
</comment>
<keyword evidence="2" id="KW-1133">Transmembrane helix</keyword>
<feature type="compositionally biased region" description="Basic and acidic residues" evidence="1">
    <location>
        <begin position="33"/>
        <end position="42"/>
    </location>
</feature>
<dbReference type="InterPro" id="IPR005183">
    <property type="entry name" value="DUF305_CopM-like"/>
</dbReference>
<evidence type="ECO:0000313" key="4">
    <source>
        <dbReference type="EMBL" id="TQL47432.1"/>
    </source>
</evidence>
<feature type="region of interest" description="Disordered" evidence="1">
    <location>
        <begin position="1"/>
        <end position="45"/>
    </location>
</feature>
<dbReference type="EMBL" id="VFOM01000001">
    <property type="protein sequence ID" value="TQL47432.1"/>
    <property type="molecule type" value="Genomic_DNA"/>
</dbReference>
<gene>
    <name evidence="4" type="ORF">FB562_0492</name>
</gene>
<feature type="transmembrane region" description="Helical" evidence="2">
    <location>
        <begin position="116"/>
        <end position="133"/>
    </location>
</feature>
<dbReference type="RefSeq" id="WP_246081308.1">
    <property type="nucleotide sequence ID" value="NZ_VFOM01000001.1"/>
</dbReference>